<feature type="transmembrane region" description="Helical" evidence="1">
    <location>
        <begin position="653"/>
        <end position="670"/>
    </location>
</feature>
<dbReference type="InterPro" id="IPR038607">
    <property type="entry name" value="PhoD-like_sf"/>
</dbReference>
<dbReference type="InterPro" id="IPR029052">
    <property type="entry name" value="Metallo-depent_PP-like"/>
</dbReference>
<gene>
    <name evidence="3" type="ORF">ADEAN_000983900</name>
</gene>
<dbReference type="Proteomes" id="UP000515908">
    <property type="component" value="Chromosome 25"/>
</dbReference>
<evidence type="ECO:0000313" key="4">
    <source>
        <dbReference type="Proteomes" id="UP000515908"/>
    </source>
</evidence>
<keyword evidence="1" id="KW-1133">Transmembrane helix</keyword>
<proteinExistence type="predicted"/>
<dbReference type="EMBL" id="LR877169">
    <property type="protein sequence ID" value="CAD2222299.1"/>
    <property type="molecule type" value="Genomic_DNA"/>
</dbReference>
<keyword evidence="1" id="KW-0472">Membrane</keyword>
<evidence type="ECO:0000313" key="3">
    <source>
        <dbReference type="EMBL" id="CAD2222299.1"/>
    </source>
</evidence>
<feature type="transmembrane region" description="Helical" evidence="1">
    <location>
        <begin position="12"/>
        <end position="31"/>
    </location>
</feature>
<dbReference type="PANTHER" id="PTHR33987">
    <property type="entry name" value="CALCINEURIN-LIKE METALLO-PHOSPHOESTERASE SUPERFAMILY PROTEIN"/>
    <property type="match status" value="1"/>
</dbReference>
<sequence>MRANNEIKKKRRVLLKLSIGILIFLLCVIDIRSRLHYETTSPSSSLRYDTALPHTSAALGQVLFVSCNRHDRSQHYWQYVAAAAQCEAAPLALRSAATRCTALYSGQPSTTEGTSCGEVLHYPLSSLSSSPLAPRDRHHSLRGVPPLDGMAWMGDAIYADKPIETEGHRSSLQLGHTENSLPVVKGMWTTQRDSKGYTHFRETCVAPRPDLTIEEEEEILKSRKNEQQRGNFFDKCTAPDYLSVYGTWDDHDMGINDGGKEYKDKETTQKFLLNFLGAPRKDPRWNRPGVYTFHTIPFKKMDDTQKSEFFSEAERKVFQVAEAVYENAFCFILLDVRSFRDRPNATFAGDVLGEAQWRWLEDLLAQQVTAVDPQTHRHTCAMTLIASGTQFMMDVIPSENWSEFPKARDRLLATLRRYGAERVAFLTGDIHMGELGVDFTETALRILGFPLVEATSSGLTHSAGDFGAVAELVPHLFHTPRRLALYMHKNFGMSRLIIGKQTHGAVSLYERYLKNDPNATLTAAQVAEMKTKVDEAVEVGFTIFSIGRHGQPIMRLQFPLEMLSYEQGLTYRDAFVSEAGTVGVVKKRQVDEMSEPTAEPEKQTYKDARGNLQEMFHYPLSPLPRITRLVRFMQYAWFRDRSIPMSLVSTIKMILKVTVITFVVYLLWWWKTRRSRRRRLSSGSLNNSFNASGSGANFTVPQQIAAIVDEIPVRIFSPAKVKKI</sequence>
<name>A0A7G2CSJ8_9TRYP</name>
<evidence type="ECO:0000256" key="1">
    <source>
        <dbReference type="SAM" id="Phobius"/>
    </source>
</evidence>
<dbReference type="SUPFAM" id="SSF56300">
    <property type="entry name" value="Metallo-dependent phosphatases"/>
    <property type="match status" value="1"/>
</dbReference>
<accession>A0A7G2CSJ8</accession>
<protein>
    <submittedName>
        <fullName evidence="3">PhoD-like phosphatase, putative</fullName>
    </submittedName>
</protein>
<keyword evidence="4" id="KW-1185">Reference proteome</keyword>
<reference evidence="3 4" key="1">
    <citation type="submission" date="2020-08" db="EMBL/GenBank/DDBJ databases">
        <authorList>
            <person name="Newling K."/>
            <person name="Davey J."/>
            <person name="Forrester S."/>
        </authorList>
    </citation>
    <scope>NUCLEOTIDE SEQUENCE [LARGE SCALE GENOMIC DNA]</scope>
    <source>
        <strain evidence="4">Crithidia deanei Carvalho (ATCC PRA-265)</strain>
    </source>
</reference>
<evidence type="ECO:0000259" key="2">
    <source>
        <dbReference type="Pfam" id="PF09423"/>
    </source>
</evidence>
<dbReference type="AlphaFoldDB" id="A0A7G2CSJ8"/>
<dbReference type="VEuPathDB" id="TriTrypDB:ADEAN_000983900"/>
<dbReference type="CDD" id="cd07389">
    <property type="entry name" value="MPP_PhoD"/>
    <property type="match status" value="1"/>
</dbReference>
<keyword evidence="1" id="KW-0812">Transmembrane</keyword>
<dbReference type="Pfam" id="PF09423">
    <property type="entry name" value="PhoD"/>
    <property type="match status" value="1"/>
</dbReference>
<dbReference type="PANTHER" id="PTHR33987:SF1">
    <property type="entry name" value="CALCINEURIN-LIKE METALLO-PHOSPHOESTERASE SUPERFAMILY PROTEIN"/>
    <property type="match status" value="1"/>
</dbReference>
<organism evidence="3 4">
    <name type="scientific">Angomonas deanei</name>
    <dbReference type="NCBI Taxonomy" id="59799"/>
    <lineage>
        <taxon>Eukaryota</taxon>
        <taxon>Discoba</taxon>
        <taxon>Euglenozoa</taxon>
        <taxon>Kinetoplastea</taxon>
        <taxon>Metakinetoplastina</taxon>
        <taxon>Trypanosomatida</taxon>
        <taxon>Trypanosomatidae</taxon>
        <taxon>Strigomonadinae</taxon>
        <taxon>Angomonas</taxon>
    </lineage>
</organism>
<feature type="domain" description="PhoD-like phosphatase metallophosphatase" evidence="2">
    <location>
        <begin position="246"/>
        <end position="432"/>
    </location>
</feature>
<dbReference type="Gene3D" id="3.60.21.70">
    <property type="entry name" value="PhoD-like phosphatase"/>
    <property type="match status" value="1"/>
</dbReference>
<dbReference type="InterPro" id="IPR018946">
    <property type="entry name" value="PhoD-like_MPP"/>
</dbReference>